<gene>
    <name evidence="1" type="ORF">EAH69_08465</name>
</gene>
<dbReference type="SUPFAM" id="SSF49464">
    <property type="entry name" value="Carboxypeptidase regulatory domain-like"/>
    <property type="match status" value="1"/>
</dbReference>
<dbReference type="OrthoDB" id="603275at2"/>
<comment type="caution">
    <text evidence="1">The sequence shown here is derived from an EMBL/GenBank/DDBJ whole genome shotgun (WGS) entry which is preliminary data.</text>
</comment>
<evidence type="ECO:0000313" key="1">
    <source>
        <dbReference type="EMBL" id="RLZ09244.1"/>
    </source>
</evidence>
<evidence type="ECO:0000313" key="2">
    <source>
        <dbReference type="Proteomes" id="UP000275348"/>
    </source>
</evidence>
<dbReference type="Proteomes" id="UP000275348">
    <property type="component" value="Unassembled WGS sequence"/>
</dbReference>
<keyword evidence="1" id="KW-0675">Receptor</keyword>
<sequence>MRNLIILVLIFTGNFIQAQIVKGIITDEGNKPLSSVSVLAKNQRTQIIEKFTTTKGNGEFIINLSEASDTILLEVYKLGYEKEFKTIYKSELVENQKTDFILIKSNIQLQEVFIKNTRPFTVKDDTVNYNVNHYKSDLDKNIEDVLRKMPGIKVEEDGTIKYKNKPIEKLLLDGDDLFGSQYTNGSKNISPEIIDQVQAIENFEENPLLKNVKHTDQVALNLKLKKGMADFSANFDLSGGIENRLQTKANGLTVSNAIKNFTTISFNNTGFNETPYDYFSGNSDVASSKISEELAAKAINETSFSSDVGTQRANQNEYWYGNTNTIFKFSKATNLRLNFTALDDRLQYETSNNTTYNFSGDSIINLSERNKVVKKPTLYDLNLKLTWKNKNRSMIENDLIYRFEKSATDNFYDSNYRNQFNSKLVSKNKYFRNHFLYTEKINTKNSLQLYTQFSVNDKPQNFSLSPGFDYLGLNNLVSTSDQLSSFSKYFTNFGFNFYGRNKLGKYEINANQSIIQNKLESKLSQDQEDLGNDFRNDLDYKILNSTIEGKYSFVFGKLTWINHLKLKNYWLNANQEKLNRSVFNPKINLVYRFDMQNNIKLNFISDQNLPQENNLFQNYILTNHRTLKRNSTAFDFQKYNNVSLDFSSQSAYRQFSWMLTGYYQTNQNNIFSTILIENDVTKIVSYLLDTKNESFGFSTTVEKYYYPLRTNFRLRASYNWMNYQNQVNNSDLRTNINQSYSINFFMKSAFNFPINFENNFNFQYNQNKTEGLTQKFDFSSFNNSAKLIIKPSKSIFFNVTWDFYQPNLDSNSKYHFLDTYMFFKPQKENYTLYLRGANLLNNKSFDVKNISDYYSNLSNYSLNQRYILLGINFKL</sequence>
<accession>A0A3L9MDC3</accession>
<dbReference type="EMBL" id="RDOJ01000010">
    <property type="protein sequence ID" value="RLZ09244.1"/>
    <property type="molecule type" value="Genomic_DNA"/>
</dbReference>
<dbReference type="Gene3D" id="2.60.40.1120">
    <property type="entry name" value="Carboxypeptidase-like, regulatory domain"/>
    <property type="match status" value="1"/>
</dbReference>
<dbReference type="RefSeq" id="WP_121934763.1">
    <property type="nucleotide sequence ID" value="NZ_RDOJ01000010.1"/>
</dbReference>
<reference evidence="1 2" key="1">
    <citation type="submission" date="2018-10" db="EMBL/GenBank/DDBJ databases">
        <authorList>
            <person name="Chen X."/>
        </authorList>
    </citation>
    <scope>NUCLEOTIDE SEQUENCE [LARGE SCALE GENOMIC DNA]</scope>
    <source>
        <strain evidence="1 2">YIM 102668</strain>
    </source>
</reference>
<organism evidence="1 2">
    <name type="scientific">Faecalibacter macacae</name>
    <dbReference type="NCBI Taxonomy" id="1859289"/>
    <lineage>
        <taxon>Bacteria</taxon>
        <taxon>Pseudomonadati</taxon>
        <taxon>Bacteroidota</taxon>
        <taxon>Flavobacteriia</taxon>
        <taxon>Flavobacteriales</taxon>
        <taxon>Weeksellaceae</taxon>
        <taxon>Faecalibacter</taxon>
    </lineage>
</organism>
<dbReference type="InterPro" id="IPR008969">
    <property type="entry name" value="CarboxyPept-like_regulatory"/>
</dbReference>
<dbReference type="AlphaFoldDB" id="A0A3L9MDC3"/>
<protein>
    <submittedName>
        <fullName evidence="1">TonB-dependent receptor</fullName>
    </submittedName>
</protein>
<keyword evidence="2" id="KW-1185">Reference proteome</keyword>
<dbReference type="SUPFAM" id="SSF56935">
    <property type="entry name" value="Porins"/>
    <property type="match status" value="1"/>
</dbReference>
<proteinExistence type="predicted"/>
<name>A0A3L9MDC3_9FLAO</name>